<feature type="active site" evidence="5">
    <location>
        <position position="40"/>
    </location>
</feature>
<comment type="subcellular location">
    <subcellularLocation>
        <location evidence="1">Cell membrane</location>
        <topology evidence="1">Single-pass type II membrane protein</topology>
    </subcellularLocation>
</comment>
<dbReference type="InterPro" id="IPR000223">
    <property type="entry name" value="Pept_S26A_signal_pept_1"/>
</dbReference>
<organism evidence="7 8">
    <name type="scientific">Actinomadura bangladeshensis</name>
    <dbReference type="NCBI Taxonomy" id="453573"/>
    <lineage>
        <taxon>Bacteria</taxon>
        <taxon>Bacillati</taxon>
        <taxon>Actinomycetota</taxon>
        <taxon>Actinomycetes</taxon>
        <taxon>Streptosporangiales</taxon>
        <taxon>Thermomonosporaceae</taxon>
        <taxon>Actinomadura</taxon>
    </lineage>
</organism>
<dbReference type="InterPro" id="IPR019756">
    <property type="entry name" value="Pept_S26A_signal_pept_1_Ser-AS"/>
</dbReference>
<comment type="similarity">
    <text evidence="2">Belongs to the peptidase S26 family.</text>
</comment>
<evidence type="ECO:0000256" key="1">
    <source>
        <dbReference type="ARBA" id="ARBA00004401"/>
    </source>
</evidence>
<dbReference type="PRINTS" id="PR00727">
    <property type="entry name" value="LEADERPTASE"/>
</dbReference>
<dbReference type="PROSITE" id="PS00501">
    <property type="entry name" value="SPASE_I_1"/>
    <property type="match status" value="1"/>
</dbReference>
<dbReference type="CDD" id="cd06462">
    <property type="entry name" value="Peptidase_S24_S26"/>
    <property type="match status" value="1"/>
</dbReference>
<evidence type="ECO:0000259" key="6">
    <source>
        <dbReference type="Pfam" id="PF10502"/>
    </source>
</evidence>
<dbReference type="SUPFAM" id="SSF51306">
    <property type="entry name" value="LexA/Signal peptidase"/>
    <property type="match status" value="1"/>
</dbReference>
<keyword evidence="3" id="KW-0645">Protease</keyword>
<dbReference type="PANTHER" id="PTHR43390">
    <property type="entry name" value="SIGNAL PEPTIDASE I"/>
    <property type="match status" value="1"/>
</dbReference>
<evidence type="ECO:0000256" key="3">
    <source>
        <dbReference type="ARBA" id="ARBA00022670"/>
    </source>
</evidence>
<keyword evidence="4" id="KW-0378">Hydrolase</keyword>
<dbReference type="GO" id="GO:0006465">
    <property type="term" value="P:signal peptide processing"/>
    <property type="evidence" value="ECO:0007669"/>
    <property type="project" value="InterPro"/>
</dbReference>
<evidence type="ECO:0000313" key="8">
    <source>
        <dbReference type="Proteomes" id="UP000475532"/>
    </source>
</evidence>
<gene>
    <name evidence="7" type="ORF">G3I70_19895</name>
</gene>
<dbReference type="PANTHER" id="PTHR43390:SF1">
    <property type="entry name" value="CHLOROPLAST PROCESSING PEPTIDASE"/>
    <property type="match status" value="1"/>
</dbReference>
<feature type="domain" description="Peptidase S26" evidence="6">
    <location>
        <begin position="31"/>
        <end position="101"/>
    </location>
</feature>
<dbReference type="AlphaFoldDB" id="A0A6L9QJ80"/>
<dbReference type="GO" id="GO:0005886">
    <property type="term" value="C:plasma membrane"/>
    <property type="evidence" value="ECO:0007669"/>
    <property type="project" value="UniProtKB-SubCell"/>
</dbReference>
<dbReference type="InterPro" id="IPR019533">
    <property type="entry name" value="Peptidase_S26"/>
</dbReference>
<evidence type="ECO:0000256" key="4">
    <source>
        <dbReference type="ARBA" id="ARBA00022801"/>
    </source>
</evidence>
<feature type="domain" description="Peptidase S26" evidence="6">
    <location>
        <begin position="113"/>
        <end position="151"/>
    </location>
</feature>
<comment type="caution">
    <text evidence="7">The sequence shown here is derived from an EMBL/GenBank/DDBJ whole genome shotgun (WGS) entry which is preliminary data.</text>
</comment>
<dbReference type="Pfam" id="PF10502">
    <property type="entry name" value="Peptidase_S26"/>
    <property type="match status" value="2"/>
</dbReference>
<evidence type="ECO:0000256" key="5">
    <source>
        <dbReference type="PIRSR" id="PIRSR600223-1"/>
    </source>
</evidence>
<dbReference type="Proteomes" id="UP000475532">
    <property type="component" value="Unassembled WGS sequence"/>
</dbReference>
<protein>
    <recommendedName>
        <fullName evidence="6">Peptidase S26 domain-containing protein</fullName>
    </recommendedName>
</protein>
<dbReference type="GO" id="GO:0004252">
    <property type="term" value="F:serine-type endopeptidase activity"/>
    <property type="evidence" value="ECO:0007669"/>
    <property type="project" value="InterPro"/>
</dbReference>
<feature type="active site" evidence="5">
    <location>
        <position position="92"/>
    </location>
</feature>
<evidence type="ECO:0000313" key="7">
    <source>
        <dbReference type="EMBL" id="NEA24733.1"/>
    </source>
</evidence>
<reference evidence="7 8" key="1">
    <citation type="submission" date="2020-01" db="EMBL/GenBank/DDBJ databases">
        <title>Insect and environment-associated Actinomycetes.</title>
        <authorList>
            <person name="Currrie C."/>
            <person name="Chevrette M."/>
            <person name="Carlson C."/>
            <person name="Stubbendieck R."/>
            <person name="Wendt-Pienkowski E."/>
        </authorList>
    </citation>
    <scope>NUCLEOTIDE SEQUENCE [LARGE SCALE GENOMIC DNA]</scope>
    <source>
        <strain evidence="7 8">SID10258</strain>
    </source>
</reference>
<accession>A0A6L9QJ80</accession>
<dbReference type="InterPro" id="IPR036286">
    <property type="entry name" value="LexA/Signal_pep-like_sf"/>
</dbReference>
<sequence>MSTSRGLRLAGGTALAAAGALLALGWARKNLVVVTVQGTSMLPTLQDGDRVLVRRRPLAQVRQGDVVVLEPPLDGPYLPGPAGPDGRIWNVKRAAALPGDTLPPGIPNGDIRRGGGTVPPGALAVLGDNPDSIDSRHRGLFSGDRLLGVVVRRLSVTQRPSQRPEAWQMATRSRDV</sequence>
<dbReference type="EMBL" id="JAAGLI010000508">
    <property type="protein sequence ID" value="NEA24733.1"/>
    <property type="molecule type" value="Genomic_DNA"/>
</dbReference>
<name>A0A6L9QJ80_9ACTN</name>
<dbReference type="Gene3D" id="2.10.109.10">
    <property type="entry name" value="Umud Fragment, subunit A"/>
    <property type="match status" value="1"/>
</dbReference>
<evidence type="ECO:0000256" key="2">
    <source>
        <dbReference type="ARBA" id="ARBA00009370"/>
    </source>
</evidence>
<proteinExistence type="inferred from homology"/>